<evidence type="ECO:0000313" key="3">
    <source>
        <dbReference type="Proteomes" id="UP001355207"/>
    </source>
</evidence>
<accession>A0AAX4JXT1</accession>
<evidence type="ECO:0000313" key="2">
    <source>
        <dbReference type="EMBL" id="WWC90281.1"/>
    </source>
</evidence>
<feature type="chain" id="PRO_5043713469" evidence="1">
    <location>
        <begin position="25"/>
        <end position="141"/>
    </location>
</feature>
<dbReference type="Proteomes" id="UP001355207">
    <property type="component" value="Chromosome 6"/>
</dbReference>
<dbReference type="GeneID" id="91095884"/>
<reference evidence="2 3" key="1">
    <citation type="submission" date="2024-01" db="EMBL/GenBank/DDBJ databases">
        <title>Comparative genomics of Cryptococcus and Kwoniella reveals pathogenesis evolution and contrasting modes of karyotype evolution via chromosome fusion or intercentromeric recombination.</title>
        <authorList>
            <person name="Coelho M.A."/>
            <person name="David-Palma M."/>
            <person name="Shea T."/>
            <person name="Bowers K."/>
            <person name="McGinley-Smith S."/>
            <person name="Mohammad A.W."/>
            <person name="Gnirke A."/>
            <person name="Yurkov A.M."/>
            <person name="Nowrousian M."/>
            <person name="Sun S."/>
            <person name="Cuomo C.A."/>
            <person name="Heitman J."/>
        </authorList>
    </citation>
    <scope>NUCLEOTIDE SEQUENCE [LARGE SCALE GENOMIC DNA]</scope>
    <source>
        <strain evidence="2 3">CBS 6074</strain>
    </source>
</reference>
<sequence length="141" mass="15833">MFGPTIKLPLLIISLITLLVVIDAKRTRDIPKALPVKVPDYFDRWDFTTEFNNLCTGIFPDDGESTTPILKETNAEPAKSSQFNIQSRVSDLKGSVLFSVSCIYRYSDGQDHQLGSYIAEQLGGRTLAVEEHLSKRKLSKR</sequence>
<dbReference type="AlphaFoldDB" id="A0AAX4JXT1"/>
<evidence type="ECO:0000256" key="1">
    <source>
        <dbReference type="SAM" id="SignalP"/>
    </source>
</evidence>
<keyword evidence="3" id="KW-1185">Reference proteome</keyword>
<proteinExistence type="predicted"/>
<gene>
    <name evidence="2" type="ORF">L201_005214</name>
</gene>
<protein>
    <submittedName>
        <fullName evidence="2">Uncharacterized protein</fullName>
    </submittedName>
</protein>
<organism evidence="2 3">
    <name type="scientific">Kwoniella dendrophila CBS 6074</name>
    <dbReference type="NCBI Taxonomy" id="1295534"/>
    <lineage>
        <taxon>Eukaryota</taxon>
        <taxon>Fungi</taxon>
        <taxon>Dikarya</taxon>
        <taxon>Basidiomycota</taxon>
        <taxon>Agaricomycotina</taxon>
        <taxon>Tremellomycetes</taxon>
        <taxon>Tremellales</taxon>
        <taxon>Cryptococcaceae</taxon>
        <taxon>Kwoniella</taxon>
    </lineage>
</organism>
<dbReference type="EMBL" id="CP144103">
    <property type="protein sequence ID" value="WWC90281.1"/>
    <property type="molecule type" value="Genomic_DNA"/>
</dbReference>
<dbReference type="RefSeq" id="XP_066077044.1">
    <property type="nucleotide sequence ID" value="XM_066220947.1"/>
</dbReference>
<name>A0AAX4JXT1_9TREE</name>
<feature type="signal peptide" evidence="1">
    <location>
        <begin position="1"/>
        <end position="24"/>
    </location>
</feature>
<keyword evidence="1" id="KW-0732">Signal</keyword>